<organism evidence="1">
    <name type="scientific">Anguilla anguilla</name>
    <name type="common">European freshwater eel</name>
    <name type="synonym">Muraena anguilla</name>
    <dbReference type="NCBI Taxonomy" id="7936"/>
    <lineage>
        <taxon>Eukaryota</taxon>
        <taxon>Metazoa</taxon>
        <taxon>Chordata</taxon>
        <taxon>Craniata</taxon>
        <taxon>Vertebrata</taxon>
        <taxon>Euteleostomi</taxon>
        <taxon>Actinopterygii</taxon>
        <taxon>Neopterygii</taxon>
        <taxon>Teleostei</taxon>
        <taxon>Anguilliformes</taxon>
        <taxon>Anguillidae</taxon>
        <taxon>Anguilla</taxon>
    </lineage>
</organism>
<accession>A0A0E9RT08</accession>
<name>A0A0E9RT08_ANGAN</name>
<dbReference type="AlphaFoldDB" id="A0A0E9RT08"/>
<protein>
    <submittedName>
        <fullName evidence="1">Uncharacterized protein</fullName>
    </submittedName>
</protein>
<dbReference type="EMBL" id="GBXM01076997">
    <property type="protein sequence ID" value="JAH31580.1"/>
    <property type="molecule type" value="Transcribed_RNA"/>
</dbReference>
<reference evidence="1" key="2">
    <citation type="journal article" date="2015" name="Fish Shellfish Immunol.">
        <title>Early steps in the European eel (Anguilla anguilla)-Vibrio vulnificus interaction in the gills: Role of the RtxA13 toxin.</title>
        <authorList>
            <person name="Callol A."/>
            <person name="Pajuelo D."/>
            <person name="Ebbesson L."/>
            <person name="Teles M."/>
            <person name="MacKenzie S."/>
            <person name="Amaro C."/>
        </authorList>
    </citation>
    <scope>NUCLEOTIDE SEQUENCE</scope>
</reference>
<sequence length="44" mass="4751">MTHPSISAVKLKFLSSAAIVNELLLGNVNSGWGCPGLCYYLLRL</sequence>
<proteinExistence type="predicted"/>
<evidence type="ECO:0000313" key="1">
    <source>
        <dbReference type="EMBL" id="JAH31580.1"/>
    </source>
</evidence>
<reference evidence="1" key="1">
    <citation type="submission" date="2014-11" db="EMBL/GenBank/DDBJ databases">
        <authorList>
            <person name="Amaro Gonzalez C."/>
        </authorList>
    </citation>
    <scope>NUCLEOTIDE SEQUENCE</scope>
</reference>